<dbReference type="STRING" id="576137.A0A1L7WDJ4"/>
<dbReference type="Proteomes" id="UP000184330">
    <property type="component" value="Unassembled WGS sequence"/>
</dbReference>
<evidence type="ECO:0000256" key="1">
    <source>
        <dbReference type="SAM" id="MobiDB-lite"/>
    </source>
</evidence>
<name>A0A1L7WDJ4_9HELO</name>
<feature type="region of interest" description="Disordered" evidence="1">
    <location>
        <begin position="479"/>
        <end position="531"/>
    </location>
</feature>
<organism evidence="2 3">
    <name type="scientific">Phialocephala subalpina</name>
    <dbReference type="NCBI Taxonomy" id="576137"/>
    <lineage>
        <taxon>Eukaryota</taxon>
        <taxon>Fungi</taxon>
        <taxon>Dikarya</taxon>
        <taxon>Ascomycota</taxon>
        <taxon>Pezizomycotina</taxon>
        <taxon>Leotiomycetes</taxon>
        <taxon>Helotiales</taxon>
        <taxon>Mollisiaceae</taxon>
        <taxon>Phialocephala</taxon>
        <taxon>Phialocephala fortinii species complex</taxon>
    </lineage>
</organism>
<reference evidence="2 3" key="1">
    <citation type="submission" date="2016-03" db="EMBL/GenBank/DDBJ databases">
        <authorList>
            <person name="Ploux O."/>
        </authorList>
    </citation>
    <scope>NUCLEOTIDE SEQUENCE [LARGE SCALE GENOMIC DNA]</scope>
    <source>
        <strain evidence="2 3">UAMH 11012</strain>
    </source>
</reference>
<dbReference type="EMBL" id="FJOG01000001">
    <property type="protein sequence ID" value="CZR50769.1"/>
    <property type="molecule type" value="Genomic_DNA"/>
</dbReference>
<feature type="region of interest" description="Disordered" evidence="1">
    <location>
        <begin position="441"/>
        <end position="460"/>
    </location>
</feature>
<evidence type="ECO:0000313" key="3">
    <source>
        <dbReference type="Proteomes" id="UP000184330"/>
    </source>
</evidence>
<dbReference type="OrthoDB" id="5417628at2759"/>
<gene>
    <name evidence="2" type="ORF">PAC_00643</name>
</gene>
<feature type="region of interest" description="Disordered" evidence="1">
    <location>
        <begin position="305"/>
        <end position="332"/>
    </location>
</feature>
<feature type="compositionally biased region" description="Basic and acidic residues" evidence="1">
    <location>
        <begin position="239"/>
        <end position="250"/>
    </location>
</feature>
<keyword evidence="3" id="KW-1185">Reference proteome</keyword>
<sequence>MRYQNWDVLLFPDPSKIPVQEFKTSCQVIQDPGEFWQMTGFQLSENAADHGLESHNFQLNPQLLPTVTSFIPGLPAGAPFRVSIHCWQNPEFSRVLRDLKKASDHALFEARMFIDGRVVASKWFGQAGPWPTVIDLSIDLNKHGDFEKLTFPAFHRELLSQSYWNPADDLGRVKVVIAEGFSREGLSYPFERIKNIVSFSFQHAPLDVLEASSIAWPNASMWRQVSLVGPYLATQQISPRRDANSIEHSHSPRQNPATRAPFPPPSAQFPPPGFGSMQPPNPPLFQRQPAFDPFTEPGNSAFTHWRQRSSADVSMPDYTTSRGSSSRQVSDPMQITENTNQAFASEPMPGIYDSLIEAMMPKVPSNTPKTGAATPVTAPHTANAGVSRRSSGAGVLDRRVVSDSVERSLRSALGNTLMAAKSNPEMDEQTATVMLKPTRISSVKSRKENMQESTLGPEPSAAVNESAVRAVSQTFVTTNTAGTKRPRVVTPAAAKVIDDEDEPRSSPSIRKASRNSVKQDGERVILGEIEN</sequence>
<evidence type="ECO:0000313" key="2">
    <source>
        <dbReference type="EMBL" id="CZR50769.1"/>
    </source>
</evidence>
<feature type="compositionally biased region" description="Pro residues" evidence="1">
    <location>
        <begin position="261"/>
        <end position="283"/>
    </location>
</feature>
<feature type="region of interest" description="Disordered" evidence="1">
    <location>
        <begin position="366"/>
        <end position="397"/>
    </location>
</feature>
<feature type="region of interest" description="Disordered" evidence="1">
    <location>
        <begin position="238"/>
        <end position="288"/>
    </location>
</feature>
<dbReference type="AlphaFoldDB" id="A0A1L7WDJ4"/>
<accession>A0A1L7WDJ4</accession>
<protein>
    <submittedName>
        <fullName evidence="2">Uncharacterized protein</fullName>
    </submittedName>
</protein>
<proteinExistence type="predicted"/>